<keyword evidence="4 5" id="KW-0413">Isomerase</keyword>
<dbReference type="Proteomes" id="UP001597546">
    <property type="component" value="Unassembled WGS sequence"/>
</dbReference>
<keyword evidence="9" id="KW-1185">Reference proteome</keyword>
<protein>
    <recommendedName>
        <fullName evidence="6">Peptidyl-prolyl cis-trans isomerase</fullName>
        <ecNumber evidence="6">5.2.1.8</ecNumber>
    </recommendedName>
</protein>
<dbReference type="InterPro" id="IPR046357">
    <property type="entry name" value="PPIase_dom_sf"/>
</dbReference>
<comment type="caution">
    <text evidence="8">The sequence shown here is derived from an EMBL/GenBank/DDBJ whole genome shotgun (WGS) entry which is preliminary data.</text>
</comment>
<dbReference type="Pfam" id="PF00254">
    <property type="entry name" value="FKBP_C"/>
    <property type="match status" value="1"/>
</dbReference>
<dbReference type="EMBL" id="JBHULV010000050">
    <property type="protein sequence ID" value="MFD2732968.1"/>
    <property type="molecule type" value="Genomic_DNA"/>
</dbReference>
<evidence type="ECO:0000256" key="2">
    <source>
        <dbReference type="ARBA" id="ARBA00006577"/>
    </source>
</evidence>
<evidence type="ECO:0000256" key="3">
    <source>
        <dbReference type="ARBA" id="ARBA00023110"/>
    </source>
</evidence>
<dbReference type="PANTHER" id="PTHR43811:SF19">
    <property type="entry name" value="39 KDA FK506-BINDING NUCLEAR PROTEIN"/>
    <property type="match status" value="1"/>
</dbReference>
<comment type="similarity">
    <text evidence="2 6">Belongs to the FKBP-type PPIase family.</text>
</comment>
<dbReference type="Gene3D" id="3.10.50.40">
    <property type="match status" value="1"/>
</dbReference>
<dbReference type="RefSeq" id="WP_379048012.1">
    <property type="nucleotide sequence ID" value="NZ_JBHSKW010000069.1"/>
</dbReference>
<evidence type="ECO:0000256" key="5">
    <source>
        <dbReference type="PROSITE-ProRule" id="PRU00277"/>
    </source>
</evidence>
<evidence type="ECO:0000313" key="8">
    <source>
        <dbReference type="EMBL" id="MFD2732968.1"/>
    </source>
</evidence>
<dbReference type="GO" id="GO:0003755">
    <property type="term" value="F:peptidyl-prolyl cis-trans isomerase activity"/>
    <property type="evidence" value="ECO:0007669"/>
    <property type="project" value="UniProtKB-EC"/>
</dbReference>
<evidence type="ECO:0000256" key="4">
    <source>
        <dbReference type="ARBA" id="ARBA00023235"/>
    </source>
</evidence>
<evidence type="ECO:0000256" key="1">
    <source>
        <dbReference type="ARBA" id="ARBA00000971"/>
    </source>
</evidence>
<sequence>MKNYLIILFVAVLGLSSCIKDDNAEFVDPNVQFGKDTTIIKEFIAANNIPAIKHSSGLYYQILDPGVGNVTYAANTQVEAIYTGRLLNGTVFDTSVGKPNFKTALGGVITGWQIGIQLIQKGGKIRLLIPSGYAYGSRPQGPIPANSVLDFDIELIDVQ</sequence>
<accession>A0ABW5TVY5</accession>
<gene>
    <name evidence="8" type="ORF">ACFSSE_14755</name>
</gene>
<dbReference type="PANTHER" id="PTHR43811">
    <property type="entry name" value="FKBP-TYPE PEPTIDYL-PROLYL CIS-TRANS ISOMERASE FKPA"/>
    <property type="match status" value="1"/>
</dbReference>
<organism evidence="8 9">
    <name type="scientific">Pedobacter alpinus</name>
    <dbReference type="NCBI Taxonomy" id="1590643"/>
    <lineage>
        <taxon>Bacteria</taxon>
        <taxon>Pseudomonadati</taxon>
        <taxon>Bacteroidota</taxon>
        <taxon>Sphingobacteriia</taxon>
        <taxon>Sphingobacteriales</taxon>
        <taxon>Sphingobacteriaceae</taxon>
        <taxon>Pedobacter</taxon>
    </lineage>
</organism>
<dbReference type="PROSITE" id="PS50059">
    <property type="entry name" value="FKBP_PPIASE"/>
    <property type="match status" value="1"/>
</dbReference>
<reference evidence="9" key="1">
    <citation type="journal article" date="2019" name="Int. J. Syst. Evol. Microbiol.">
        <title>The Global Catalogue of Microorganisms (GCM) 10K type strain sequencing project: providing services to taxonomists for standard genome sequencing and annotation.</title>
        <authorList>
            <consortium name="The Broad Institute Genomics Platform"/>
            <consortium name="The Broad Institute Genome Sequencing Center for Infectious Disease"/>
            <person name="Wu L."/>
            <person name="Ma J."/>
        </authorList>
    </citation>
    <scope>NUCLEOTIDE SEQUENCE [LARGE SCALE GENOMIC DNA]</scope>
    <source>
        <strain evidence="9">KCTC 42456</strain>
    </source>
</reference>
<keyword evidence="3 5" id="KW-0697">Rotamase</keyword>
<dbReference type="EC" id="5.2.1.8" evidence="6"/>
<comment type="catalytic activity">
    <reaction evidence="1 5 6">
        <text>[protein]-peptidylproline (omega=180) = [protein]-peptidylproline (omega=0)</text>
        <dbReference type="Rhea" id="RHEA:16237"/>
        <dbReference type="Rhea" id="RHEA-COMP:10747"/>
        <dbReference type="Rhea" id="RHEA-COMP:10748"/>
        <dbReference type="ChEBI" id="CHEBI:83833"/>
        <dbReference type="ChEBI" id="CHEBI:83834"/>
        <dbReference type="EC" id="5.2.1.8"/>
    </reaction>
</comment>
<evidence type="ECO:0000313" key="9">
    <source>
        <dbReference type="Proteomes" id="UP001597546"/>
    </source>
</evidence>
<dbReference type="SUPFAM" id="SSF54534">
    <property type="entry name" value="FKBP-like"/>
    <property type="match status" value="1"/>
</dbReference>
<proteinExistence type="inferred from homology"/>
<feature type="domain" description="PPIase FKBP-type" evidence="7">
    <location>
        <begin position="75"/>
        <end position="159"/>
    </location>
</feature>
<evidence type="ECO:0000256" key="6">
    <source>
        <dbReference type="RuleBase" id="RU003915"/>
    </source>
</evidence>
<dbReference type="InterPro" id="IPR001179">
    <property type="entry name" value="PPIase_FKBP_dom"/>
</dbReference>
<dbReference type="PROSITE" id="PS51257">
    <property type="entry name" value="PROKAR_LIPOPROTEIN"/>
    <property type="match status" value="1"/>
</dbReference>
<evidence type="ECO:0000259" key="7">
    <source>
        <dbReference type="PROSITE" id="PS50059"/>
    </source>
</evidence>
<name>A0ABW5TVY5_9SPHI</name>